<proteinExistence type="predicted"/>
<feature type="compositionally biased region" description="Pro residues" evidence="1">
    <location>
        <begin position="398"/>
        <end position="424"/>
    </location>
</feature>
<evidence type="ECO:0000259" key="2">
    <source>
        <dbReference type="Pfam" id="PF04233"/>
    </source>
</evidence>
<dbReference type="NCBIfam" id="TIGR01641">
    <property type="entry name" value="phageSPP1_gp7"/>
    <property type="match status" value="1"/>
</dbReference>
<dbReference type="EMBL" id="MT141553">
    <property type="protein sequence ID" value="QJA66325.1"/>
    <property type="molecule type" value="Genomic_DNA"/>
</dbReference>
<dbReference type="Pfam" id="PF04233">
    <property type="entry name" value="Phage_Mu_F"/>
    <property type="match status" value="1"/>
</dbReference>
<feature type="domain" description="Phage head morphogenesis" evidence="2">
    <location>
        <begin position="181"/>
        <end position="286"/>
    </location>
</feature>
<feature type="compositionally biased region" description="Low complexity" evidence="1">
    <location>
        <begin position="298"/>
        <end position="312"/>
    </location>
</feature>
<feature type="region of interest" description="Disordered" evidence="1">
    <location>
        <begin position="389"/>
        <end position="432"/>
    </location>
</feature>
<organism evidence="3">
    <name type="scientific">viral metagenome</name>
    <dbReference type="NCBI Taxonomy" id="1070528"/>
    <lineage>
        <taxon>unclassified sequences</taxon>
        <taxon>metagenomes</taxon>
        <taxon>organismal metagenomes</taxon>
    </lineage>
</organism>
<evidence type="ECO:0000313" key="3">
    <source>
        <dbReference type="EMBL" id="QJA66325.1"/>
    </source>
</evidence>
<accession>A0A6M3JAS8</accession>
<feature type="region of interest" description="Disordered" evidence="1">
    <location>
        <begin position="296"/>
        <end position="326"/>
    </location>
</feature>
<reference evidence="3" key="1">
    <citation type="submission" date="2020-03" db="EMBL/GenBank/DDBJ databases">
        <title>The deep terrestrial virosphere.</title>
        <authorList>
            <person name="Holmfeldt K."/>
            <person name="Nilsson E."/>
            <person name="Simone D."/>
            <person name="Lopez-Fernandez M."/>
            <person name="Wu X."/>
            <person name="de Brujin I."/>
            <person name="Lundin D."/>
            <person name="Andersson A."/>
            <person name="Bertilsson S."/>
            <person name="Dopson M."/>
        </authorList>
    </citation>
    <scope>NUCLEOTIDE SEQUENCE</scope>
    <source>
        <strain evidence="3">MM415B00355</strain>
    </source>
</reference>
<dbReference type="AlphaFoldDB" id="A0A6M3JAS8"/>
<sequence length="735" mass="80845">MPSLVDPRVAALDLSVAREVYDRGLRHAIFLERWKGGVASRVLSALDREVIPAVVGQAVARAERIAQLGIDYGPVVTSRLNEMSTELGVLVKTRMAVVQAGVAEELVAGGKAEAAWQVEAMRGALATAVAPPGISAHLLSTPSTATIRAAVTSRPFQGRILKDWFDRIGDQGIREALMRETRIGLSLGETIDQIARRYRGTGAFGGVVGRVRRDAVATARTAATHVAAKAREATYEENQDVVKAVQFVATLDERTTDICGSLDQEEFPVESGPRPPMHHQCRSTTIPVLRTLAELGLPTKGRPPTEPTGTRPSKGPNDAALGKKDGQIPAGISYEKWLRAQPPAFQNEILGTGRAEVFRRGQLPLKRFLDHRYRPLSLRELQALEKRVAAGGGTVPRKPAPIPKAPKPAAPPPPPLSPTAPPPETKLASRGAEVRTRILDVTASRTAAVDELKRRGLLLLDKLDAMPTPTTPMSVGSADPARAARDAVRKEMVRLGTIEIKARISIRKIVLREITLPEPMRGEVGYRYQVPTGEKKWQFFTAKGNKYAVKEPDFVDAKSVQGRLGKDVKEARAFLSSVVDRRVLSLEGEESAIRVQVRRTAVKRSYFMERDDGGSIYMSKSEHRGAKILIHETGHALEWNRERVGAAARAFYERRTAGEEAVRLQDLHPDHGYQSDEWTKKDKFPTDYWGKVYEGGATEITSMALEALYNDPVKLMREDPDAFEWILDLIRGHLQ</sequence>
<evidence type="ECO:0000256" key="1">
    <source>
        <dbReference type="SAM" id="MobiDB-lite"/>
    </source>
</evidence>
<name>A0A6M3JAS8_9ZZZZ</name>
<protein>
    <submittedName>
        <fullName evidence="3">Putative capsid morphogenesis protein</fullName>
    </submittedName>
</protein>
<dbReference type="InterPro" id="IPR006528">
    <property type="entry name" value="Phage_head_morphogenesis_dom"/>
</dbReference>
<gene>
    <name evidence="3" type="ORF">MM415B00355_0025</name>
</gene>